<keyword evidence="4" id="KW-1185">Reference proteome</keyword>
<feature type="compositionally biased region" description="Low complexity" evidence="2">
    <location>
        <begin position="681"/>
        <end position="697"/>
    </location>
</feature>
<name>S3CQ64_OPHP1</name>
<feature type="region of interest" description="Disordered" evidence="2">
    <location>
        <begin position="675"/>
        <end position="697"/>
    </location>
</feature>
<dbReference type="Pfam" id="PF21072">
    <property type="entry name" value="EFR3"/>
    <property type="match status" value="1"/>
</dbReference>
<proteinExistence type="inferred from homology"/>
<dbReference type="OrthoDB" id="19232at2759"/>
<dbReference type="InterPro" id="IPR039786">
    <property type="entry name" value="EFR3"/>
</dbReference>
<feature type="region of interest" description="Disordered" evidence="2">
    <location>
        <begin position="1088"/>
        <end position="1213"/>
    </location>
</feature>
<organism evidence="3 4">
    <name type="scientific">Ophiostoma piceae (strain UAMH 11346)</name>
    <name type="common">Sap stain fungus</name>
    <dbReference type="NCBI Taxonomy" id="1262450"/>
    <lineage>
        <taxon>Eukaryota</taxon>
        <taxon>Fungi</taxon>
        <taxon>Dikarya</taxon>
        <taxon>Ascomycota</taxon>
        <taxon>Pezizomycotina</taxon>
        <taxon>Sordariomycetes</taxon>
        <taxon>Sordariomycetidae</taxon>
        <taxon>Ophiostomatales</taxon>
        <taxon>Ophiostomataceae</taxon>
        <taxon>Ophiostoma</taxon>
    </lineage>
</organism>
<evidence type="ECO:0000313" key="3">
    <source>
        <dbReference type="EMBL" id="EPE02745.1"/>
    </source>
</evidence>
<feature type="compositionally biased region" description="Low complexity" evidence="2">
    <location>
        <begin position="1040"/>
        <end position="1057"/>
    </location>
</feature>
<feature type="region of interest" description="Disordered" evidence="2">
    <location>
        <begin position="993"/>
        <end position="1060"/>
    </location>
</feature>
<dbReference type="eggNOG" id="KOG1877">
    <property type="taxonomic scope" value="Eukaryota"/>
</dbReference>
<feature type="region of interest" description="Disordered" evidence="2">
    <location>
        <begin position="494"/>
        <end position="545"/>
    </location>
</feature>
<dbReference type="InterPro" id="IPR016024">
    <property type="entry name" value="ARM-type_fold"/>
</dbReference>
<sequence length="1286" mass="136500">MHALSQKMRPKHQVLVLKCYPRTTKGAVDVKPNSSELSYLLYYATSRRSKIQKVGSFLERKTASDVWRLRIGNVQVTLQILEALIEKNPKDLPLFAPNVLKILDAILRSNDITMVESSIPTFEAFCANHDASTLLADQVYLAQFEAVVRHYATLASTRSTPGKGVPSKPVAMRWRQCGLGAIRAVAASDALSSIAGRQYDLMVPMILENLWTDNEEFLDVLLHRAESEDMDDNDRQPKRRNSVATVRTADTVGDTNPIALSGTAGDVDKLAEQDIGVIAMLCLKQIFITPSRSLIHYATMALLDFIKDRIDQGEAVVYGAPNSREGGWSVKICGLLLHWAPVQERYIILVTLMDALARSPLSDETLEQHIALTTMIGSLLRSDESLIGLSVMDVLLGFIQQIKKLVQMPGDPAAAVAAAASDGPLPGQADPRSPTTLAAVQSATTVASKRKELLSRLQQCIGDLATHVYYADQISDMVSAILFRLKPPRSANGNIIGESAATPSGDKAAGTDDVNAEEGTGSAPGTAGAAESAQKQSPTQQSSSDSLFTLTVAKTAVLRAVKAILLVANPKTKLSGNQTLSRNRVPIQVWEGTHWLLRDADGQVRKAYVDALLVWLDREVSSDDQQARDEATIASSFPATIVANPRPATKNGPPGTAGGATGGAALAMAKRAVSSTSNRETAAGNGTTNSNSGKTSSGRQRQVFFLSLLHLAIFDNALQYVGYETDIVLLHVLLYKLVEQLGVNATRYGLPMIFQLQEAIQDVETPQSKVRVGSLVHGYFWTLTEKFQFETTMVGHAIRNEVTRRRTKHFWVEGVHVPPPLLELVGTPGMSRPQPRMPLHEIETEALLPFDDRLSLVENICAGYQETSAGSPPASPGASPNKGSSAAGGGSSFASSFNFAINNIANGGTVSGANHGNDTADEVPASFKDQMLSDWSRDSVMQTAQQSSGSKSVSLSGSRTGTVPANTNAGRQRLALNTSSGLVNEYLYSDGGNTLSPSVSQPNLRGSAQRAGTSGGHSNDHAVSNGNLAPLVTKLRKSSVRSGLSPSPGGSLSSKNGGAHKGAYGPGAGFVTSVDQLKMALSGAAVHTSGLGSRHGNRQGDDGDDDSTDSMASYDISASEFSFNPPQAATGGDQPQQQLAGEGAGPASSAKPHPIPTSRKSSAAGEFLTPASAGGAGSQGNGTANEDSYADDEQGADESVPPVPPLPSPIIREQQQFQLAKEAREVKETKLAATRRNVKSRGGESILSSVLGEETDMPAMDLQSLLKGIDSRAGEHGLGNLTRPPY</sequence>
<feature type="compositionally biased region" description="Polar residues" evidence="2">
    <location>
        <begin position="534"/>
        <end position="545"/>
    </location>
</feature>
<feature type="region of interest" description="Disordered" evidence="2">
    <location>
        <begin position="867"/>
        <end position="889"/>
    </location>
</feature>
<comment type="similarity">
    <text evidence="1">Belongs to the EFR3 family.</text>
</comment>
<dbReference type="Proteomes" id="UP000016923">
    <property type="component" value="Unassembled WGS sequence"/>
</dbReference>
<dbReference type="STRING" id="1262450.S3CQ64"/>
<dbReference type="GO" id="GO:0072659">
    <property type="term" value="P:protein localization to plasma membrane"/>
    <property type="evidence" value="ECO:0007669"/>
    <property type="project" value="InterPro"/>
</dbReference>
<evidence type="ECO:0000256" key="1">
    <source>
        <dbReference type="ARBA" id="ARBA00010216"/>
    </source>
</evidence>
<dbReference type="OMA" id="ATHVYYT"/>
<dbReference type="VEuPathDB" id="FungiDB:F503_08508"/>
<feature type="compositionally biased region" description="Low complexity" evidence="2">
    <location>
        <begin position="947"/>
        <end position="958"/>
    </location>
</feature>
<feature type="region of interest" description="Disordered" evidence="2">
    <location>
        <begin position="938"/>
        <end position="974"/>
    </location>
</feature>
<dbReference type="InterPro" id="IPR049150">
    <property type="entry name" value="EFR3_HEAT-like_rpt"/>
</dbReference>
<feature type="compositionally biased region" description="Polar residues" evidence="2">
    <location>
        <begin position="1119"/>
        <end position="1139"/>
    </location>
</feature>
<accession>S3CQ64</accession>
<feature type="compositionally biased region" description="Low complexity" evidence="2">
    <location>
        <begin position="868"/>
        <end position="885"/>
    </location>
</feature>
<dbReference type="PANTHER" id="PTHR47766">
    <property type="entry name" value="PROTEIN EFR3"/>
    <property type="match status" value="1"/>
</dbReference>
<reference evidence="3 4" key="1">
    <citation type="journal article" date="2013" name="BMC Genomics">
        <title>The genome and transcriptome of the pine saprophyte Ophiostoma piceae, and a comparison with the bark beetle-associated pine pathogen Grosmannia clavigera.</title>
        <authorList>
            <person name="Haridas S."/>
            <person name="Wang Y."/>
            <person name="Lim L."/>
            <person name="Massoumi Alamouti S."/>
            <person name="Jackman S."/>
            <person name="Docking R."/>
            <person name="Robertson G."/>
            <person name="Birol I."/>
            <person name="Bohlmann J."/>
            <person name="Breuil C."/>
        </authorList>
    </citation>
    <scope>NUCLEOTIDE SEQUENCE [LARGE SCALE GENOMIC DNA]</scope>
    <source>
        <strain evidence="3 4">UAMH 11346</strain>
    </source>
</reference>
<feature type="compositionally biased region" description="Polar residues" evidence="2">
    <location>
        <begin position="959"/>
        <end position="974"/>
    </location>
</feature>
<gene>
    <name evidence="3" type="ORF">F503_08508</name>
</gene>
<dbReference type="PANTHER" id="PTHR47766:SF1">
    <property type="entry name" value="PROTEIN EFR3"/>
    <property type="match status" value="1"/>
</dbReference>
<protein>
    <submittedName>
        <fullName evidence="3">Protein efr3</fullName>
    </submittedName>
</protein>
<evidence type="ECO:0000313" key="4">
    <source>
        <dbReference type="Proteomes" id="UP000016923"/>
    </source>
</evidence>
<dbReference type="EMBL" id="KE148174">
    <property type="protein sequence ID" value="EPE02745.1"/>
    <property type="molecule type" value="Genomic_DNA"/>
</dbReference>
<dbReference type="SUPFAM" id="SSF48371">
    <property type="entry name" value="ARM repeat"/>
    <property type="match status" value="1"/>
</dbReference>
<dbReference type="HOGENOM" id="CLU_003271_0_0_1"/>
<feature type="compositionally biased region" description="Low complexity" evidence="2">
    <location>
        <begin position="517"/>
        <end position="533"/>
    </location>
</feature>
<evidence type="ECO:0000256" key="2">
    <source>
        <dbReference type="SAM" id="MobiDB-lite"/>
    </source>
</evidence>
<feature type="compositionally biased region" description="Polar residues" evidence="2">
    <location>
        <begin position="993"/>
        <end position="1012"/>
    </location>
</feature>
<dbReference type="GO" id="GO:0005886">
    <property type="term" value="C:plasma membrane"/>
    <property type="evidence" value="ECO:0007669"/>
    <property type="project" value="TreeGrafter"/>
</dbReference>